<dbReference type="Proteomes" id="UP000036681">
    <property type="component" value="Unplaced"/>
</dbReference>
<organism evidence="2 3">
    <name type="scientific">Ascaris lumbricoides</name>
    <name type="common">Giant roundworm</name>
    <dbReference type="NCBI Taxonomy" id="6252"/>
    <lineage>
        <taxon>Eukaryota</taxon>
        <taxon>Metazoa</taxon>
        <taxon>Ecdysozoa</taxon>
        <taxon>Nematoda</taxon>
        <taxon>Chromadorea</taxon>
        <taxon>Rhabditida</taxon>
        <taxon>Spirurina</taxon>
        <taxon>Ascaridomorpha</taxon>
        <taxon>Ascaridoidea</taxon>
        <taxon>Ascarididae</taxon>
        <taxon>Ascaris</taxon>
    </lineage>
</organism>
<dbReference type="InterPro" id="IPR048386">
    <property type="entry name" value="Med15_C"/>
</dbReference>
<evidence type="ECO:0000313" key="2">
    <source>
        <dbReference type="Proteomes" id="UP000036681"/>
    </source>
</evidence>
<feature type="domain" description="ARC105/Med15 mediator subunit C-terminal" evidence="1">
    <location>
        <begin position="63"/>
        <end position="126"/>
    </location>
</feature>
<protein>
    <submittedName>
        <fullName evidence="3">Mediator of RNA polymerase II transcription subunit 15</fullName>
    </submittedName>
</protein>
<dbReference type="Pfam" id="PF21539">
    <property type="entry name" value="Med15_C"/>
    <property type="match status" value="1"/>
</dbReference>
<keyword evidence="2" id="KW-1185">Reference proteome</keyword>
<sequence length="156" mass="17386">MVLSSQTVGTCFRVATFSAINFVVMNCNGDYSQPVPPLRLVVPRTYPAGQLSVDRAALDLDSQPVPPLRLVVPRTYPAGQLSVDRAALDLDSFFFDDLQNVIHERLARPGLSTIADYLETWESTVRSYYMGQQQQTSVPTSFDDIFQTTTFDDILS</sequence>
<accession>A0A0M3IM82</accession>
<name>A0A0M3IM82_ASCLU</name>
<dbReference type="AlphaFoldDB" id="A0A0M3IM82"/>
<reference evidence="3" key="1">
    <citation type="submission" date="2017-02" db="UniProtKB">
        <authorList>
            <consortium name="WormBaseParasite"/>
        </authorList>
    </citation>
    <scope>IDENTIFICATION</scope>
</reference>
<dbReference type="WBParaSite" id="ALUE_0001986001-mRNA-1">
    <property type="protein sequence ID" value="ALUE_0001986001-mRNA-1"/>
    <property type="gene ID" value="ALUE_0001986001"/>
</dbReference>
<evidence type="ECO:0000259" key="1">
    <source>
        <dbReference type="Pfam" id="PF21539"/>
    </source>
</evidence>
<proteinExistence type="predicted"/>
<evidence type="ECO:0000313" key="3">
    <source>
        <dbReference type="WBParaSite" id="ALUE_0001986001-mRNA-1"/>
    </source>
</evidence>